<feature type="transmembrane region" description="Helical" evidence="1">
    <location>
        <begin position="89"/>
        <end position="108"/>
    </location>
</feature>
<dbReference type="Proteomes" id="UP000000787">
    <property type="component" value="Chromosome"/>
</dbReference>
<sequence length="224" mass="24614">MADPTKPPYHDQQSPTAYAIPGYVVPTAFDPSINQPNRWINWMMINILSFIVAIVTFAVLVFIAITTIGKLSDLLMSLLLNLNTLRIQILGLLILGLIAAITGAVSALTQRSALNYQVPRWPWVIKTALAVGMLFPVSTVLSNLVGDTFFLRDTSWQRYITTMLVNFGPTAFGTALIQAFEVKKVANNPIEWVWVRGFTWTILGSLVVGSIISFVMGVIGSISV</sequence>
<reference evidence="2 3" key="1">
    <citation type="journal article" date="2011" name="Stand. Genomic Sci.">
        <title>Complete genome sequence of the filamentous gliding predatory bacterium Herpetosiphon aurantiacus type strain (114-95(T)).</title>
        <authorList>
            <person name="Kiss H."/>
            <person name="Nett M."/>
            <person name="Domin N."/>
            <person name="Martin K."/>
            <person name="Maresca J.A."/>
            <person name="Copeland A."/>
            <person name="Lapidus A."/>
            <person name="Lucas S."/>
            <person name="Berry K.W."/>
            <person name="Glavina Del Rio T."/>
            <person name="Dalin E."/>
            <person name="Tice H."/>
            <person name="Pitluck S."/>
            <person name="Richardson P."/>
            <person name="Bruce D."/>
            <person name="Goodwin L."/>
            <person name="Han C."/>
            <person name="Detter J.C."/>
            <person name="Schmutz J."/>
            <person name="Brettin T."/>
            <person name="Land M."/>
            <person name="Hauser L."/>
            <person name="Kyrpides N.C."/>
            <person name="Ivanova N."/>
            <person name="Goker M."/>
            <person name="Woyke T."/>
            <person name="Klenk H.P."/>
            <person name="Bryant D.A."/>
        </authorList>
    </citation>
    <scope>NUCLEOTIDE SEQUENCE [LARGE SCALE GENOMIC DNA]</scope>
    <source>
        <strain evidence="3">ATCC 23779 / DSM 785 / 114-95</strain>
    </source>
</reference>
<gene>
    <name evidence="2" type="ordered locus">Haur_2737</name>
</gene>
<dbReference type="EMBL" id="CP000875">
    <property type="protein sequence ID" value="ABX05375.1"/>
    <property type="molecule type" value="Genomic_DNA"/>
</dbReference>
<dbReference type="AlphaFoldDB" id="A9B1T3"/>
<keyword evidence="3" id="KW-1185">Reference proteome</keyword>
<keyword evidence="1" id="KW-0472">Membrane</keyword>
<evidence type="ECO:0000256" key="1">
    <source>
        <dbReference type="SAM" id="Phobius"/>
    </source>
</evidence>
<dbReference type="STRING" id="316274.Haur_2737"/>
<keyword evidence="1" id="KW-1133">Transmembrane helix</keyword>
<keyword evidence="1" id="KW-0812">Transmembrane</keyword>
<dbReference type="InParanoid" id="A9B1T3"/>
<evidence type="ECO:0000313" key="3">
    <source>
        <dbReference type="Proteomes" id="UP000000787"/>
    </source>
</evidence>
<feature type="transmembrane region" description="Helical" evidence="1">
    <location>
        <begin position="39"/>
        <end position="68"/>
    </location>
</feature>
<feature type="transmembrane region" description="Helical" evidence="1">
    <location>
        <begin position="200"/>
        <end position="222"/>
    </location>
</feature>
<dbReference type="HOGENOM" id="CLU_1233655_0_0_0"/>
<proteinExistence type="predicted"/>
<evidence type="ECO:0000313" key="2">
    <source>
        <dbReference type="EMBL" id="ABX05375.1"/>
    </source>
</evidence>
<accession>A9B1T3</accession>
<feature type="transmembrane region" description="Helical" evidence="1">
    <location>
        <begin position="163"/>
        <end position="180"/>
    </location>
</feature>
<protein>
    <submittedName>
        <fullName evidence="2">Uncharacterized protein</fullName>
    </submittedName>
</protein>
<dbReference type="KEGG" id="hau:Haur_2737"/>
<dbReference type="BioCyc" id="HAUR316274:GHYA-2768-MONOMER"/>
<name>A9B1T3_HERA2</name>
<organism evidence="2 3">
    <name type="scientific">Herpetosiphon aurantiacus (strain ATCC 23779 / DSM 785 / 114-95)</name>
    <dbReference type="NCBI Taxonomy" id="316274"/>
    <lineage>
        <taxon>Bacteria</taxon>
        <taxon>Bacillati</taxon>
        <taxon>Chloroflexota</taxon>
        <taxon>Chloroflexia</taxon>
        <taxon>Herpetosiphonales</taxon>
        <taxon>Herpetosiphonaceae</taxon>
        <taxon>Herpetosiphon</taxon>
    </lineage>
</organism>
<feature type="transmembrane region" description="Helical" evidence="1">
    <location>
        <begin position="128"/>
        <end position="151"/>
    </location>
</feature>